<dbReference type="EMBL" id="JBBPDW010000029">
    <property type="protein sequence ID" value="KAK7539073.1"/>
    <property type="molecule type" value="Genomic_DNA"/>
</dbReference>
<protein>
    <recommendedName>
        <fullName evidence="4">Transmembrane protein</fullName>
    </recommendedName>
</protein>
<keyword evidence="3" id="KW-1185">Reference proteome</keyword>
<evidence type="ECO:0000313" key="3">
    <source>
        <dbReference type="Proteomes" id="UP001365128"/>
    </source>
</evidence>
<name>A0ABR1LWP6_9PEZI</name>
<keyword evidence="1" id="KW-0472">Membrane</keyword>
<proteinExistence type="predicted"/>
<feature type="transmembrane region" description="Helical" evidence="1">
    <location>
        <begin position="27"/>
        <end position="46"/>
    </location>
</feature>
<keyword evidence="1" id="KW-0812">Transmembrane</keyword>
<accession>A0ABR1LWP6</accession>
<feature type="transmembrane region" description="Helical" evidence="1">
    <location>
        <begin position="58"/>
        <end position="83"/>
    </location>
</feature>
<evidence type="ECO:0008006" key="4">
    <source>
        <dbReference type="Google" id="ProtNLM"/>
    </source>
</evidence>
<keyword evidence="1" id="KW-1133">Transmembrane helix</keyword>
<reference evidence="2 3" key="1">
    <citation type="submission" date="2024-04" db="EMBL/GenBank/DDBJ databases">
        <title>Phyllosticta paracitricarpa is synonymous to the EU quarantine fungus P. citricarpa based on phylogenomic analyses.</title>
        <authorList>
            <consortium name="Lawrence Berkeley National Laboratory"/>
            <person name="Van Ingen-Buijs V.A."/>
            <person name="Van Westerhoven A.C."/>
            <person name="Haridas S."/>
            <person name="Skiadas P."/>
            <person name="Martin F."/>
            <person name="Groenewald J.Z."/>
            <person name="Crous P.W."/>
            <person name="Seidl M.F."/>
        </authorList>
    </citation>
    <scope>NUCLEOTIDE SEQUENCE [LARGE SCALE GENOMIC DNA]</scope>
    <source>
        <strain evidence="2 3">CBS 122670</strain>
    </source>
</reference>
<gene>
    <name evidence="2" type="ORF">IWX46DRAFT_211717</name>
</gene>
<sequence>MKVDYFSYVSLSYLQRDGRLERASGRLWVLSATLSQLSLLLHLPFFSPPPLPPPPLPLPFFFCLPTYLLFGRLFLSFFAAVYLPTYQHTCKTFAARLPLSLSLSLSPPYVTAFFLPIRLFVYFSVSLSAWLVCRAPNRRACIRLDSSSDFFFLLLRRCSESNVLSLVSRLLFQSATANCKLQHHRILATGGKEKRKKKDE</sequence>
<dbReference type="Proteomes" id="UP001365128">
    <property type="component" value="Unassembled WGS sequence"/>
</dbReference>
<evidence type="ECO:0000313" key="2">
    <source>
        <dbReference type="EMBL" id="KAK7539073.1"/>
    </source>
</evidence>
<organism evidence="2 3">
    <name type="scientific">Phyllosticta citricarpa</name>
    <dbReference type="NCBI Taxonomy" id="55181"/>
    <lineage>
        <taxon>Eukaryota</taxon>
        <taxon>Fungi</taxon>
        <taxon>Dikarya</taxon>
        <taxon>Ascomycota</taxon>
        <taxon>Pezizomycotina</taxon>
        <taxon>Dothideomycetes</taxon>
        <taxon>Dothideomycetes incertae sedis</taxon>
        <taxon>Botryosphaeriales</taxon>
        <taxon>Phyllostictaceae</taxon>
        <taxon>Phyllosticta</taxon>
    </lineage>
</organism>
<comment type="caution">
    <text evidence="2">The sequence shown here is derived from an EMBL/GenBank/DDBJ whole genome shotgun (WGS) entry which is preliminary data.</text>
</comment>
<evidence type="ECO:0000256" key="1">
    <source>
        <dbReference type="SAM" id="Phobius"/>
    </source>
</evidence>